<evidence type="ECO:0000313" key="1">
    <source>
        <dbReference type="EMBL" id="VDO18925.1"/>
    </source>
</evidence>
<name>A0A183F302_HELPZ</name>
<dbReference type="EMBL" id="UZAH01000401">
    <property type="protein sequence ID" value="VDO18925.1"/>
    <property type="molecule type" value="Genomic_DNA"/>
</dbReference>
<dbReference type="Proteomes" id="UP000050761">
    <property type="component" value="Unassembled WGS sequence"/>
</dbReference>
<evidence type="ECO:0000313" key="2">
    <source>
        <dbReference type="Proteomes" id="UP000050761"/>
    </source>
</evidence>
<accession>A0A3P7WZK3</accession>
<dbReference type="AlphaFoldDB" id="A0A183F302"/>
<evidence type="ECO:0000313" key="3">
    <source>
        <dbReference type="WBParaSite" id="HPBE_0000054201-mRNA-1"/>
    </source>
</evidence>
<gene>
    <name evidence="1" type="ORF">HPBE_LOCUS543</name>
</gene>
<reference evidence="3" key="2">
    <citation type="submission" date="2019-09" db="UniProtKB">
        <authorList>
            <consortium name="WormBaseParasite"/>
        </authorList>
    </citation>
    <scope>IDENTIFICATION</scope>
</reference>
<proteinExistence type="predicted"/>
<reference evidence="1 2" key="1">
    <citation type="submission" date="2018-11" db="EMBL/GenBank/DDBJ databases">
        <authorList>
            <consortium name="Pathogen Informatics"/>
        </authorList>
    </citation>
    <scope>NUCLEOTIDE SEQUENCE [LARGE SCALE GENOMIC DNA]</scope>
</reference>
<dbReference type="OrthoDB" id="410104at2759"/>
<organism evidence="2 3">
    <name type="scientific">Heligmosomoides polygyrus</name>
    <name type="common">Parasitic roundworm</name>
    <dbReference type="NCBI Taxonomy" id="6339"/>
    <lineage>
        <taxon>Eukaryota</taxon>
        <taxon>Metazoa</taxon>
        <taxon>Ecdysozoa</taxon>
        <taxon>Nematoda</taxon>
        <taxon>Chromadorea</taxon>
        <taxon>Rhabditida</taxon>
        <taxon>Rhabditina</taxon>
        <taxon>Rhabditomorpha</taxon>
        <taxon>Strongyloidea</taxon>
        <taxon>Heligmosomidae</taxon>
        <taxon>Heligmosomoides</taxon>
    </lineage>
</organism>
<keyword evidence="2" id="KW-1185">Reference proteome</keyword>
<sequence length="123" mass="14034">MYGIDGATARYEATLIGGKLDDIANTSIYNSLEDFHAVREPALLLPYRDRRSCFPANYQGVRTQHVKVLRELYSGFTTKLSPCYNGIVINVRESFWQEDTTPKTGLGRWTAAESFEDEERKSF</sequence>
<protein>
    <submittedName>
        <fullName evidence="3">Transposase</fullName>
    </submittedName>
</protein>
<accession>A0A183F302</accession>
<dbReference type="WBParaSite" id="HPBE_0000054201-mRNA-1">
    <property type="protein sequence ID" value="HPBE_0000054201-mRNA-1"/>
    <property type="gene ID" value="HPBE_0000054201"/>
</dbReference>